<evidence type="ECO:0000256" key="1">
    <source>
        <dbReference type="ARBA" id="ARBA00022490"/>
    </source>
</evidence>
<keyword evidence="1 5" id="KW-0963">Cytoplasm</keyword>
<dbReference type="Gene3D" id="3.30.420.140">
    <property type="entry name" value="YqgF/RNase H-like domain"/>
    <property type="match status" value="1"/>
</dbReference>
<keyword evidence="4 5" id="KW-0378">Hydrolase</keyword>
<dbReference type="InterPro" id="IPR012337">
    <property type="entry name" value="RNaseH-like_sf"/>
</dbReference>
<dbReference type="InterPro" id="IPR005227">
    <property type="entry name" value="YqgF"/>
</dbReference>
<dbReference type="GO" id="GO:0004518">
    <property type="term" value="F:nuclease activity"/>
    <property type="evidence" value="ECO:0007669"/>
    <property type="project" value="UniProtKB-KW"/>
</dbReference>
<dbReference type="InterPro" id="IPR006641">
    <property type="entry name" value="YqgF/RNaseH-like_dom"/>
</dbReference>
<evidence type="ECO:0000256" key="2">
    <source>
        <dbReference type="ARBA" id="ARBA00022517"/>
    </source>
</evidence>
<evidence type="ECO:0000256" key="4">
    <source>
        <dbReference type="ARBA" id="ARBA00022801"/>
    </source>
</evidence>
<dbReference type="EC" id="3.1.-.-" evidence="5"/>
<sequence length="129" mass="14750">MRILGIDYGRRKIGLAFSEGKLAEPFGVIRYSDTKILEEKLKKIVEENRIEKVVVGVSEGQMADETKKFISVISHKLSVQIETFDETLTTHEAQELSLKAGIKRKKRKELEDAYAACVMLQLYLEINYV</sequence>
<dbReference type="AlphaFoldDB" id="A0A1F8DJ78"/>
<dbReference type="HAMAP" id="MF_00651">
    <property type="entry name" value="Nuclease_YqgF"/>
    <property type="match status" value="1"/>
</dbReference>
<dbReference type="PANTHER" id="PTHR33317">
    <property type="entry name" value="POLYNUCLEOTIDYL TRANSFERASE, RIBONUCLEASE H-LIKE SUPERFAMILY PROTEIN"/>
    <property type="match status" value="1"/>
</dbReference>
<protein>
    <recommendedName>
        <fullName evidence="5">Putative pre-16S rRNA nuclease</fullName>
        <ecNumber evidence="5">3.1.-.-</ecNumber>
    </recommendedName>
</protein>
<dbReference type="Proteomes" id="UP000178803">
    <property type="component" value="Unassembled WGS sequence"/>
</dbReference>
<dbReference type="GO" id="GO:0000967">
    <property type="term" value="P:rRNA 5'-end processing"/>
    <property type="evidence" value="ECO:0007669"/>
    <property type="project" value="UniProtKB-UniRule"/>
</dbReference>
<gene>
    <name evidence="7" type="ORF">A2614_01445</name>
</gene>
<dbReference type="PANTHER" id="PTHR33317:SF4">
    <property type="entry name" value="POLYNUCLEOTIDYL TRANSFERASE, RIBONUCLEASE H-LIKE SUPERFAMILY PROTEIN"/>
    <property type="match status" value="1"/>
</dbReference>
<evidence type="ECO:0000256" key="5">
    <source>
        <dbReference type="HAMAP-Rule" id="MF_00651"/>
    </source>
</evidence>
<keyword evidence="2 5" id="KW-0690">Ribosome biogenesis</keyword>
<keyword evidence="3 5" id="KW-0540">Nuclease</keyword>
<organism evidence="7 8">
    <name type="scientific">Candidatus Woesebacteria bacterium RIFOXYD1_FULL_40_21</name>
    <dbReference type="NCBI Taxonomy" id="1802549"/>
    <lineage>
        <taxon>Bacteria</taxon>
        <taxon>Candidatus Woeseibacteriota</taxon>
    </lineage>
</organism>
<dbReference type="Pfam" id="PF03652">
    <property type="entry name" value="RuvX"/>
    <property type="match status" value="1"/>
</dbReference>
<proteinExistence type="inferred from homology"/>
<dbReference type="SUPFAM" id="SSF53098">
    <property type="entry name" value="Ribonuclease H-like"/>
    <property type="match status" value="1"/>
</dbReference>
<accession>A0A1F8DJ78</accession>
<evidence type="ECO:0000259" key="6">
    <source>
        <dbReference type="SMART" id="SM00732"/>
    </source>
</evidence>
<feature type="domain" description="YqgF/RNase H-like" evidence="6">
    <location>
        <begin position="1"/>
        <end position="93"/>
    </location>
</feature>
<reference evidence="7 8" key="1">
    <citation type="journal article" date="2016" name="Nat. Commun.">
        <title>Thousands of microbial genomes shed light on interconnected biogeochemical processes in an aquifer system.</title>
        <authorList>
            <person name="Anantharaman K."/>
            <person name="Brown C.T."/>
            <person name="Hug L.A."/>
            <person name="Sharon I."/>
            <person name="Castelle C.J."/>
            <person name="Probst A.J."/>
            <person name="Thomas B.C."/>
            <person name="Singh A."/>
            <person name="Wilkins M.J."/>
            <person name="Karaoz U."/>
            <person name="Brodie E.L."/>
            <person name="Williams K.H."/>
            <person name="Hubbard S.S."/>
            <person name="Banfield J.F."/>
        </authorList>
    </citation>
    <scope>NUCLEOTIDE SEQUENCE [LARGE SCALE GENOMIC DNA]</scope>
</reference>
<dbReference type="InterPro" id="IPR037027">
    <property type="entry name" value="YqgF/RNaseH-like_dom_sf"/>
</dbReference>
<dbReference type="CDD" id="cd16964">
    <property type="entry name" value="YqgF"/>
    <property type="match status" value="1"/>
</dbReference>
<dbReference type="EMBL" id="MGIJ01000002">
    <property type="protein sequence ID" value="OGM88667.1"/>
    <property type="molecule type" value="Genomic_DNA"/>
</dbReference>
<dbReference type="SMART" id="SM00732">
    <property type="entry name" value="YqgFc"/>
    <property type="match status" value="1"/>
</dbReference>
<comment type="function">
    <text evidence="5">Could be a nuclease involved in processing of the 5'-end of pre-16S rRNA.</text>
</comment>
<name>A0A1F8DJ78_9BACT</name>
<dbReference type="GO" id="GO:0016788">
    <property type="term" value="F:hydrolase activity, acting on ester bonds"/>
    <property type="evidence" value="ECO:0007669"/>
    <property type="project" value="UniProtKB-UniRule"/>
</dbReference>
<comment type="subcellular location">
    <subcellularLocation>
        <location evidence="5">Cytoplasm</location>
    </subcellularLocation>
</comment>
<dbReference type="NCBIfam" id="TIGR00250">
    <property type="entry name" value="RNAse_H_YqgF"/>
    <property type="match status" value="1"/>
</dbReference>
<comment type="similarity">
    <text evidence="5">Belongs to the YqgF HJR family.</text>
</comment>
<evidence type="ECO:0000313" key="7">
    <source>
        <dbReference type="EMBL" id="OGM88667.1"/>
    </source>
</evidence>
<evidence type="ECO:0000256" key="3">
    <source>
        <dbReference type="ARBA" id="ARBA00022722"/>
    </source>
</evidence>
<evidence type="ECO:0000313" key="8">
    <source>
        <dbReference type="Proteomes" id="UP000178803"/>
    </source>
</evidence>
<dbReference type="GO" id="GO:0005829">
    <property type="term" value="C:cytosol"/>
    <property type="evidence" value="ECO:0007669"/>
    <property type="project" value="TreeGrafter"/>
</dbReference>
<comment type="caution">
    <text evidence="7">The sequence shown here is derived from an EMBL/GenBank/DDBJ whole genome shotgun (WGS) entry which is preliminary data.</text>
</comment>